<dbReference type="Proteomes" id="UP000294547">
    <property type="component" value="Unassembled WGS sequence"/>
</dbReference>
<comment type="caution">
    <text evidence="2">The sequence shown here is derived from an EMBL/GenBank/DDBJ whole genome shotgun (WGS) entry which is preliminary data.</text>
</comment>
<dbReference type="EMBL" id="SNXY01000008">
    <property type="protein sequence ID" value="TDP84246.1"/>
    <property type="molecule type" value="Genomic_DNA"/>
</dbReference>
<protein>
    <submittedName>
        <fullName evidence="2">Uncharacterized protein</fullName>
    </submittedName>
</protein>
<sequence length="74" mass="8156">MPRSKQPGLNGRQRNDDGQTRAKRGDTLVRTLRGTYGSDFAEGRRADMRLDTLLEHEGVASLNDLLEGKGKSGQ</sequence>
<proteinExistence type="predicted"/>
<evidence type="ECO:0000313" key="2">
    <source>
        <dbReference type="EMBL" id="TDP84246.1"/>
    </source>
</evidence>
<keyword evidence="3" id="KW-1185">Reference proteome</keyword>
<dbReference type="RefSeq" id="WP_126540232.1">
    <property type="nucleotide sequence ID" value="NZ_BSPM01000002.1"/>
</dbReference>
<reference evidence="2 3" key="1">
    <citation type="submission" date="2019-03" db="EMBL/GenBank/DDBJ databases">
        <title>Genomic Encyclopedia of Type Strains, Phase IV (KMG-IV): sequencing the most valuable type-strain genomes for metagenomic binning, comparative biology and taxonomic classification.</title>
        <authorList>
            <person name="Goeker M."/>
        </authorList>
    </citation>
    <scope>NUCLEOTIDE SEQUENCE [LARGE SCALE GENOMIC DNA]</scope>
    <source>
        <strain evidence="2 3">DSM 102969</strain>
    </source>
</reference>
<gene>
    <name evidence="2" type="ORF">EDD54_2851</name>
</gene>
<feature type="compositionally biased region" description="Basic and acidic residues" evidence="1">
    <location>
        <begin position="13"/>
        <end position="27"/>
    </location>
</feature>
<accession>A0A4R6RF05</accession>
<name>A0A4R6RF05_9HYPH</name>
<organism evidence="2 3">
    <name type="scientific">Oharaeibacter diazotrophicus</name>
    <dbReference type="NCBI Taxonomy" id="1920512"/>
    <lineage>
        <taxon>Bacteria</taxon>
        <taxon>Pseudomonadati</taxon>
        <taxon>Pseudomonadota</taxon>
        <taxon>Alphaproteobacteria</taxon>
        <taxon>Hyphomicrobiales</taxon>
        <taxon>Pleomorphomonadaceae</taxon>
        <taxon>Oharaeibacter</taxon>
    </lineage>
</organism>
<dbReference type="AlphaFoldDB" id="A0A4R6RF05"/>
<dbReference type="OrthoDB" id="7572487at2"/>
<evidence type="ECO:0000256" key="1">
    <source>
        <dbReference type="SAM" id="MobiDB-lite"/>
    </source>
</evidence>
<evidence type="ECO:0000313" key="3">
    <source>
        <dbReference type="Proteomes" id="UP000294547"/>
    </source>
</evidence>
<feature type="region of interest" description="Disordered" evidence="1">
    <location>
        <begin position="1"/>
        <end position="27"/>
    </location>
</feature>